<dbReference type="PANTHER" id="PTHR12695">
    <property type="entry name" value="GENERAL TRANSCRIPTION FACTOR IIH SUBUNIT 2"/>
    <property type="match status" value="1"/>
</dbReference>
<protein>
    <recommendedName>
        <fullName evidence="2">Ssl1-like domain-containing protein</fullName>
    </recommendedName>
</protein>
<dbReference type="InterPro" id="IPR036465">
    <property type="entry name" value="vWFA_dom_sf"/>
</dbReference>
<proteinExistence type="predicted"/>
<dbReference type="GO" id="GO:0006289">
    <property type="term" value="P:nucleotide-excision repair"/>
    <property type="evidence" value="ECO:0007669"/>
    <property type="project" value="TreeGrafter"/>
</dbReference>
<feature type="compositionally biased region" description="Basic and acidic residues" evidence="1">
    <location>
        <begin position="278"/>
        <end position="288"/>
    </location>
</feature>
<name>A0A813JPM8_POLGL</name>
<accession>A0A813JPM8</accession>
<dbReference type="Proteomes" id="UP000626109">
    <property type="component" value="Unassembled WGS sequence"/>
</dbReference>
<dbReference type="InterPro" id="IPR007198">
    <property type="entry name" value="Ssl1-like"/>
</dbReference>
<dbReference type="Gene3D" id="3.40.50.410">
    <property type="entry name" value="von Willebrand factor, type A domain"/>
    <property type="match status" value="1"/>
</dbReference>
<feature type="compositionally biased region" description="Low complexity" evidence="1">
    <location>
        <begin position="1"/>
        <end position="11"/>
    </location>
</feature>
<reference evidence="3" key="1">
    <citation type="submission" date="2021-02" db="EMBL/GenBank/DDBJ databases">
        <authorList>
            <person name="Dougan E. K."/>
            <person name="Rhodes N."/>
            <person name="Thang M."/>
            <person name="Chan C."/>
        </authorList>
    </citation>
    <scope>NUCLEOTIDE SEQUENCE</scope>
</reference>
<evidence type="ECO:0000256" key="1">
    <source>
        <dbReference type="SAM" id="MobiDB-lite"/>
    </source>
</evidence>
<evidence type="ECO:0000259" key="2">
    <source>
        <dbReference type="Pfam" id="PF04056"/>
    </source>
</evidence>
<dbReference type="AlphaFoldDB" id="A0A813JPM8"/>
<feature type="region of interest" description="Disordered" evidence="1">
    <location>
        <begin position="278"/>
        <end position="303"/>
    </location>
</feature>
<feature type="region of interest" description="Disordered" evidence="1">
    <location>
        <begin position="1001"/>
        <end position="1027"/>
    </location>
</feature>
<feature type="region of interest" description="Disordered" evidence="1">
    <location>
        <begin position="1"/>
        <end position="28"/>
    </location>
</feature>
<evidence type="ECO:0000313" key="4">
    <source>
        <dbReference type="Proteomes" id="UP000626109"/>
    </source>
</evidence>
<comment type="caution">
    <text evidence="3">The sequence shown here is derived from an EMBL/GenBank/DDBJ whole genome shotgun (WGS) entry which is preliminary data.</text>
</comment>
<dbReference type="Pfam" id="PF04056">
    <property type="entry name" value="Ssl1"/>
    <property type="match status" value="1"/>
</dbReference>
<organism evidence="3 4">
    <name type="scientific">Polarella glacialis</name>
    <name type="common">Dinoflagellate</name>
    <dbReference type="NCBI Taxonomy" id="89957"/>
    <lineage>
        <taxon>Eukaryota</taxon>
        <taxon>Sar</taxon>
        <taxon>Alveolata</taxon>
        <taxon>Dinophyceae</taxon>
        <taxon>Suessiales</taxon>
        <taxon>Suessiaceae</taxon>
        <taxon>Polarella</taxon>
    </lineage>
</organism>
<sequence length="1046" mass="115844">MPRPTDVAGVEDVAEGADGDAEDRSKAREARSLAAQWRWESLLEEDGKAVSSTADAFLQPRKRKAEADEGLPAQPQLLLPGQQALEGEVLGPARRGMIRFVYLLLDMTNASKQSDGYKPRRLEFLSEAAVQFAERFLADNPLAELGLMVLRAGGCEVLAELGSSPKEFRGHLASACAAGPKGRMSAAVGLQRALSGLDSAPPYGTREADCLGSAHVHVEPVKQSVGTSDLVKGFYIIKECCALAAHPDKELSPGNRRRVVSECFTQEQRLDLGAWAARQKDAKRRDHPQGAPQSETAGCSAGPHDAATGSACKDVIADCVETDKFEDDSASSDSDADYPFAICDASACVGDEQGGDMHHGGSAGRLPTRVTVRKGIRRNGSGYHAMAFFNFVILFSRTTPDLARALDWLAILTAVSSRSRQILRQQELNFKEVVQGVFFEYQEDITAVGFSVHLRFYKRRWVGNCVMATPITHSLEEADAAIRILAPLQLKTHWKSAPKVGQQIHRQRWQLFKQTYLDVCETLGKCRQAEAARLEGLEAARSLEREAEIERRIQLLLSNWSRSTARRRAQEARDAARDAARKETRAKMRHELTCGMADILGCQMQDMLSQLSEKRALDLVRVSVVSISPEVYALKRLVPRLVRMGFPRQVNSEGKAQVGRFASPSSRSRLSRARAWFEIRRFFDAEPQKHYGATDGEEWKIYYAKELILKTTCEKLHSEGFVVIDAVLAPSSFRELVRQLLSDASILPEQRAAIECHVPGGATSTELLSSEKAAGWVGSHCPSQSSQHEEACRSSVQDWPLQAALPSSDQAGHDRALCASCVLSLAHDRSSASALQPASKQQFFRLLKTYVHVVAANSMSKLDLRQEEKIPVQFCFGDMSALLEAARRNQRPALPFAKKARERARDLHVFSLFAVHCPAPSPLGVDAPDEWQIIDQVLTYLSNFEIDQHTQVDEVLPLLDALRRATAIVQGRPQMVALAEQERRELSSQVQSALQDWRSKSQDLEGLRRENETLEAEAQRGRSALDEATRRQAWLQQELESSRRAV</sequence>
<feature type="compositionally biased region" description="Acidic residues" evidence="1">
    <location>
        <begin position="12"/>
        <end position="21"/>
    </location>
</feature>
<gene>
    <name evidence="3" type="ORF">PGLA2088_LOCUS23667</name>
</gene>
<dbReference type="GO" id="GO:0006357">
    <property type="term" value="P:regulation of transcription by RNA polymerase II"/>
    <property type="evidence" value="ECO:0007669"/>
    <property type="project" value="TreeGrafter"/>
</dbReference>
<dbReference type="GO" id="GO:0005675">
    <property type="term" value="C:transcription factor TFIIH holo complex"/>
    <property type="evidence" value="ECO:0007669"/>
    <property type="project" value="TreeGrafter"/>
</dbReference>
<dbReference type="PANTHER" id="PTHR12695:SF2">
    <property type="entry name" value="GENERAL TRANSCRIPTION FACTOR IIH SUBUNIT 2-RELATED"/>
    <property type="match status" value="1"/>
</dbReference>
<feature type="domain" description="Ssl1-like" evidence="2">
    <location>
        <begin position="105"/>
        <end position="221"/>
    </location>
</feature>
<evidence type="ECO:0000313" key="3">
    <source>
        <dbReference type="EMBL" id="CAE8683866.1"/>
    </source>
</evidence>
<dbReference type="EMBL" id="CAJNNW010026236">
    <property type="protein sequence ID" value="CAE8683866.1"/>
    <property type="molecule type" value="Genomic_DNA"/>
</dbReference>